<dbReference type="Proteomes" id="UP001555786">
    <property type="component" value="Unassembled WGS sequence"/>
</dbReference>
<dbReference type="EMBL" id="JBFNQD010000003">
    <property type="protein sequence ID" value="MEW9306352.1"/>
    <property type="molecule type" value="Genomic_DNA"/>
</dbReference>
<dbReference type="Gene3D" id="3.30.1330.40">
    <property type="entry name" value="RutC-like"/>
    <property type="match status" value="1"/>
</dbReference>
<dbReference type="PANTHER" id="PTHR43760:SF1">
    <property type="entry name" value="ENDORIBONUCLEASE L-PSP_CHORISMATE MUTASE-LIKE DOMAIN-CONTAINING PROTEIN"/>
    <property type="match status" value="1"/>
</dbReference>
<gene>
    <name evidence="1" type="ORF">ABXS05_12440</name>
</gene>
<dbReference type="InterPro" id="IPR006175">
    <property type="entry name" value="YjgF/YER057c/UK114"/>
</dbReference>
<reference evidence="1 2" key="1">
    <citation type="submission" date="2024-07" db="EMBL/GenBank/DDBJ databases">
        <title>Description of Labrys sedimenti sp. nov., isolated from a diclofenac-degrading enrichment culture.</title>
        <authorList>
            <person name="Tancsics A."/>
            <person name="Csepanyi A."/>
        </authorList>
    </citation>
    <scope>NUCLEOTIDE SEQUENCE [LARGE SCALE GENOMIC DNA]</scope>
    <source>
        <strain evidence="1 2">LMG 23578</strain>
    </source>
</reference>
<organism evidence="1 2">
    <name type="scientific">Labrys neptuniae</name>
    <dbReference type="NCBI Taxonomy" id="376174"/>
    <lineage>
        <taxon>Bacteria</taxon>
        <taxon>Pseudomonadati</taxon>
        <taxon>Pseudomonadota</taxon>
        <taxon>Alphaproteobacteria</taxon>
        <taxon>Hyphomicrobiales</taxon>
        <taxon>Xanthobacteraceae</taxon>
        <taxon>Labrys</taxon>
    </lineage>
</organism>
<dbReference type="PANTHER" id="PTHR43760">
    <property type="entry name" value="ENDORIBONUCLEASE-RELATED"/>
    <property type="match status" value="1"/>
</dbReference>
<keyword evidence="2" id="KW-1185">Reference proteome</keyword>
<dbReference type="Pfam" id="PF01042">
    <property type="entry name" value="Ribonuc_L-PSP"/>
    <property type="match status" value="1"/>
</dbReference>
<accession>A0ABV3PL24</accession>
<proteinExistence type="predicted"/>
<protein>
    <submittedName>
        <fullName evidence="1">RidA family protein</fullName>
    </submittedName>
</protein>
<evidence type="ECO:0000313" key="2">
    <source>
        <dbReference type="Proteomes" id="UP001555786"/>
    </source>
</evidence>
<dbReference type="SUPFAM" id="SSF55298">
    <property type="entry name" value="YjgF-like"/>
    <property type="match status" value="1"/>
</dbReference>
<comment type="caution">
    <text evidence="1">The sequence shown here is derived from an EMBL/GenBank/DDBJ whole genome shotgun (WGS) entry which is preliminary data.</text>
</comment>
<sequence>MISQIFHQLGLTPPLVVRADLPFEPCVRIGDIVYISGQIPERGKEITAIGKVGDGVSLDEARKAAELCAANVLFWLDRELQGDLDRIVRVAKLTVYVNAAAGFSQISQVGNGASELFLRILGSRGEHARSALGMAGLPLGVAVEVDAIVHVR</sequence>
<name>A0ABV3PL24_9HYPH</name>
<dbReference type="InterPro" id="IPR013813">
    <property type="entry name" value="Endoribo_LPSP/chorism_mut-like"/>
</dbReference>
<dbReference type="InterPro" id="IPR035959">
    <property type="entry name" value="RutC-like_sf"/>
</dbReference>
<dbReference type="RefSeq" id="WP_311933492.1">
    <property type="nucleotide sequence ID" value="NZ_JAVSCS010000004.1"/>
</dbReference>
<dbReference type="CDD" id="cd02199">
    <property type="entry name" value="YjgF_YER057c_UK114_like_1"/>
    <property type="match status" value="1"/>
</dbReference>
<evidence type="ECO:0000313" key="1">
    <source>
        <dbReference type="EMBL" id="MEW9306352.1"/>
    </source>
</evidence>